<name>U4L1B6_PYROM</name>
<proteinExistence type="predicted"/>
<accession>U4L1B6</accession>
<keyword evidence="2" id="KW-1185">Reference proteome</keyword>
<protein>
    <submittedName>
        <fullName evidence="1">Uncharacterized protein</fullName>
    </submittedName>
</protein>
<evidence type="ECO:0000313" key="2">
    <source>
        <dbReference type="Proteomes" id="UP000018144"/>
    </source>
</evidence>
<dbReference type="AlphaFoldDB" id="U4L1B6"/>
<organism evidence="1 2">
    <name type="scientific">Pyronema omphalodes (strain CBS 100304)</name>
    <name type="common">Pyronema confluens</name>
    <dbReference type="NCBI Taxonomy" id="1076935"/>
    <lineage>
        <taxon>Eukaryota</taxon>
        <taxon>Fungi</taxon>
        <taxon>Dikarya</taxon>
        <taxon>Ascomycota</taxon>
        <taxon>Pezizomycotina</taxon>
        <taxon>Pezizomycetes</taxon>
        <taxon>Pezizales</taxon>
        <taxon>Pyronemataceae</taxon>
        <taxon>Pyronema</taxon>
    </lineage>
</organism>
<reference evidence="1 2" key="1">
    <citation type="journal article" date="2013" name="PLoS Genet.">
        <title>The genome and development-dependent transcriptomes of Pyronema confluens: a window into fungal evolution.</title>
        <authorList>
            <person name="Traeger S."/>
            <person name="Altegoer F."/>
            <person name="Freitag M."/>
            <person name="Gabaldon T."/>
            <person name="Kempken F."/>
            <person name="Kumar A."/>
            <person name="Marcet-Houben M."/>
            <person name="Poggeler S."/>
            <person name="Stajich J.E."/>
            <person name="Nowrousian M."/>
        </authorList>
    </citation>
    <scope>NUCLEOTIDE SEQUENCE [LARGE SCALE GENOMIC DNA]</scope>
    <source>
        <strain evidence="2">CBS 100304</strain>
        <tissue evidence="1">Vegetative mycelium</tissue>
    </source>
</reference>
<evidence type="ECO:0000313" key="1">
    <source>
        <dbReference type="EMBL" id="CCX08252.1"/>
    </source>
</evidence>
<dbReference type="EMBL" id="HF935404">
    <property type="protein sequence ID" value="CCX08252.1"/>
    <property type="molecule type" value="Genomic_DNA"/>
</dbReference>
<gene>
    <name evidence="1" type="ORF">PCON_07845</name>
</gene>
<dbReference type="Proteomes" id="UP000018144">
    <property type="component" value="Unassembled WGS sequence"/>
</dbReference>
<sequence length="153" mass="16663">MLRLHTPPPQLLLNFCRSTSAIFAGLRVKTTENEDLEIWSTLKAAVPRSRISIAGLTLTQRTNTTVGAQSFCYSCSSPLDALRVLEMKLSLWTITPIGIAFPQLIPRTEGGFSSIGLKCSLLYTNAEATADGGTPHLAKIFLIEFSNLASHIK</sequence>